<dbReference type="EMBL" id="WJXA01000005">
    <property type="protein sequence ID" value="KAF7142571.1"/>
    <property type="molecule type" value="Genomic_DNA"/>
</dbReference>
<reference evidence="2" key="1">
    <citation type="submission" date="2019-11" db="EMBL/GenBank/DDBJ databases">
        <authorList>
            <person name="Liu Y."/>
            <person name="Hou J."/>
            <person name="Li T.-Q."/>
            <person name="Guan C.-H."/>
            <person name="Wu X."/>
            <person name="Wu H.-Z."/>
            <person name="Ling F."/>
            <person name="Zhang R."/>
            <person name="Shi X.-G."/>
            <person name="Ren J.-P."/>
            <person name="Chen E.-F."/>
            <person name="Sun J.-M."/>
        </authorList>
    </citation>
    <scope>NUCLEOTIDE SEQUENCE</scope>
    <source>
        <strain evidence="2">Adult_tree_wgs_1</strain>
        <tissue evidence="2">Leaves</tissue>
    </source>
</reference>
<evidence type="ECO:0000313" key="2">
    <source>
        <dbReference type="EMBL" id="KAF7142571.1"/>
    </source>
</evidence>
<protein>
    <submittedName>
        <fullName evidence="2">Uncharacterized protein</fullName>
    </submittedName>
</protein>
<proteinExistence type="predicted"/>
<evidence type="ECO:0000313" key="3">
    <source>
        <dbReference type="Proteomes" id="UP000626092"/>
    </source>
</evidence>
<accession>A0A834LMH7</accession>
<feature type="region of interest" description="Disordered" evidence="1">
    <location>
        <begin position="130"/>
        <end position="177"/>
    </location>
</feature>
<comment type="caution">
    <text evidence="2">The sequence shown here is derived from an EMBL/GenBank/DDBJ whole genome shotgun (WGS) entry which is preliminary data.</text>
</comment>
<sequence>MPNAPGGRTNALLTPRPPKYLHRASQRHQTGSPSKAAANRGYTILQLQTKRIDQPSIPNKFSMPENAVNGRFKAPKEQYRNNGSGSCKTNITAVSRMANLDRNKSILVEISLTDKSMAVLNPSFQLEDFIEGGGGKSKFPQASPEAGPSKKQDETEKEEDKEGGGGDHHGLDLKLSL</sequence>
<name>A0A834LMH7_RHOSS</name>
<dbReference type="Proteomes" id="UP000626092">
    <property type="component" value="Unassembled WGS sequence"/>
</dbReference>
<dbReference type="AlphaFoldDB" id="A0A834LMH7"/>
<organism evidence="2 3">
    <name type="scientific">Rhododendron simsii</name>
    <name type="common">Sims's rhododendron</name>
    <dbReference type="NCBI Taxonomy" id="118357"/>
    <lineage>
        <taxon>Eukaryota</taxon>
        <taxon>Viridiplantae</taxon>
        <taxon>Streptophyta</taxon>
        <taxon>Embryophyta</taxon>
        <taxon>Tracheophyta</taxon>
        <taxon>Spermatophyta</taxon>
        <taxon>Magnoliopsida</taxon>
        <taxon>eudicotyledons</taxon>
        <taxon>Gunneridae</taxon>
        <taxon>Pentapetalae</taxon>
        <taxon>asterids</taxon>
        <taxon>Ericales</taxon>
        <taxon>Ericaceae</taxon>
        <taxon>Ericoideae</taxon>
        <taxon>Rhodoreae</taxon>
        <taxon>Rhododendron</taxon>
    </lineage>
</organism>
<keyword evidence="3" id="KW-1185">Reference proteome</keyword>
<feature type="compositionally biased region" description="Basic and acidic residues" evidence="1">
    <location>
        <begin position="148"/>
        <end position="177"/>
    </location>
</feature>
<dbReference type="OrthoDB" id="1304316at2759"/>
<evidence type="ECO:0000256" key="1">
    <source>
        <dbReference type="SAM" id="MobiDB-lite"/>
    </source>
</evidence>
<gene>
    <name evidence="2" type="ORF">RHSIM_Rhsim05G0130400</name>
</gene>
<feature type="region of interest" description="Disordered" evidence="1">
    <location>
        <begin position="1"/>
        <end position="40"/>
    </location>
</feature>